<keyword evidence="3" id="KW-1185">Reference proteome</keyword>
<dbReference type="InterPro" id="IPR046880">
    <property type="entry name" value="TPR-S"/>
</dbReference>
<dbReference type="Pfam" id="PF00211">
    <property type="entry name" value="Guanylate_cyc"/>
    <property type="match status" value="1"/>
</dbReference>
<proteinExistence type="predicted"/>
<dbReference type="Gene3D" id="3.30.70.1230">
    <property type="entry name" value="Nucleotide cyclase"/>
    <property type="match status" value="1"/>
</dbReference>
<evidence type="ECO:0000313" key="2">
    <source>
        <dbReference type="EMBL" id="MCK7593390.1"/>
    </source>
</evidence>
<dbReference type="InterPro" id="IPR001054">
    <property type="entry name" value="A/G_cyclase"/>
</dbReference>
<accession>A0ABT0GFT0</accession>
<dbReference type="InterPro" id="IPR050697">
    <property type="entry name" value="Adenylyl/Guanylyl_Cyclase_3/4"/>
</dbReference>
<dbReference type="InterPro" id="IPR029787">
    <property type="entry name" value="Nucleotide_cyclase"/>
</dbReference>
<dbReference type="PROSITE" id="PS50125">
    <property type="entry name" value="GUANYLATE_CYCLASE_2"/>
    <property type="match status" value="1"/>
</dbReference>
<dbReference type="CDD" id="cd07302">
    <property type="entry name" value="CHD"/>
    <property type="match status" value="1"/>
</dbReference>
<reference evidence="2" key="1">
    <citation type="submission" date="2022-04" db="EMBL/GenBank/DDBJ databases">
        <title>Lysobacter sp. CAU 1642 isolated from sea sand.</title>
        <authorList>
            <person name="Kim W."/>
        </authorList>
    </citation>
    <scope>NUCLEOTIDE SEQUENCE</scope>
    <source>
        <strain evidence="2">CAU 1642</strain>
    </source>
</reference>
<comment type="caution">
    <text evidence="2">The sequence shown here is derived from an EMBL/GenBank/DDBJ whole genome shotgun (WGS) entry which is preliminary data.</text>
</comment>
<dbReference type="SMART" id="SM00044">
    <property type="entry name" value="CYCc"/>
    <property type="match status" value="1"/>
</dbReference>
<feature type="domain" description="Guanylate cyclase" evidence="1">
    <location>
        <begin position="436"/>
        <end position="556"/>
    </location>
</feature>
<evidence type="ECO:0000259" key="1">
    <source>
        <dbReference type="PROSITE" id="PS50125"/>
    </source>
</evidence>
<organism evidence="2 3">
    <name type="scientific">Pseudomarimonas salicorniae</name>
    <dbReference type="NCBI Taxonomy" id="2933270"/>
    <lineage>
        <taxon>Bacteria</taxon>
        <taxon>Pseudomonadati</taxon>
        <taxon>Pseudomonadota</taxon>
        <taxon>Gammaproteobacteria</taxon>
        <taxon>Lysobacterales</taxon>
        <taxon>Lysobacteraceae</taxon>
        <taxon>Pseudomarimonas</taxon>
    </lineage>
</organism>
<sequence length="611" mass="65796">MSRSEDTAAEAQEAARAALAAGQFPRALERLRPHLSADSPAALRYLAALAHARMGALAAARRWLAGVAEACSDPRLRCDALALSGRIAKDAFARLPEGERKMRAADEAIAAYLDAWKAFSDPYPGVNAATLMALAGRREDSRALARQVLDGLLRRQEAADAWLQASRGELHLLLGEHDAAARAYGEAAALKAGQLGDLASMRRQLRLLSTTEPMALSLLDLLSVPRIAVFSGHMVDAADRPTPRFPAALCPAVEQAIDAEIDRAGIGIGYVSAACGGDLLFIEALQRRGAEVHVVLPFASEDFCRLSVDHAGAGWRDRFEAALAAANSVRHAVDERYLGDVSLFDHAGKLMMGAAWLHAAQLQTDCLMLALLDEDSEPRPGGTRSLLEHWRLLGRNSRVINLSALREAAGRLDSQRGGGAPAEPARPSAHRREVVTMLFADMVGYSRLAEEDTPAYLQHFLGRISGLLGSGGTPPRFANTWGDGLFLVFDQVDAAAECALRIRDAVSATDWSKHGLPAETALRIGMHSGPVFRARDPLLGRENFFGSHVTRAARIEPITPPGEILISEESACLLAAEPAESLAADYVGPTPLAKRYRPATLYRLRRRHETG</sequence>
<dbReference type="Pfam" id="PF20308">
    <property type="entry name" value="TPR-S"/>
    <property type="match status" value="1"/>
</dbReference>
<evidence type="ECO:0000313" key="3">
    <source>
        <dbReference type="Proteomes" id="UP001431449"/>
    </source>
</evidence>
<dbReference type="PANTHER" id="PTHR43081:SF19">
    <property type="entry name" value="PH-SENSITIVE ADENYLATE CYCLASE RV1264"/>
    <property type="match status" value="1"/>
</dbReference>
<name>A0ABT0GFT0_9GAMM</name>
<dbReference type="Proteomes" id="UP001431449">
    <property type="component" value="Unassembled WGS sequence"/>
</dbReference>
<dbReference type="PANTHER" id="PTHR43081">
    <property type="entry name" value="ADENYLATE CYCLASE, TERMINAL-DIFFERENTIATION SPECIFIC-RELATED"/>
    <property type="match status" value="1"/>
</dbReference>
<protein>
    <submittedName>
        <fullName evidence="2">TRAFs-binding domain-containing protein</fullName>
    </submittedName>
</protein>
<dbReference type="SUPFAM" id="SSF55073">
    <property type="entry name" value="Nucleotide cyclase"/>
    <property type="match status" value="1"/>
</dbReference>
<gene>
    <name evidence="2" type="ORF">M0G41_06885</name>
</gene>
<dbReference type="EMBL" id="JALNMH010000004">
    <property type="protein sequence ID" value="MCK7593390.1"/>
    <property type="molecule type" value="Genomic_DNA"/>
</dbReference>
<dbReference type="RefSeq" id="WP_248206842.1">
    <property type="nucleotide sequence ID" value="NZ_JALNMH010000004.1"/>
</dbReference>